<feature type="compositionally biased region" description="Polar residues" evidence="1">
    <location>
        <begin position="131"/>
        <end position="143"/>
    </location>
</feature>
<comment type="caution">
    <text evidence="2">The sequence shown here is derived from an EMBL/GenBank/DDBJ whole genome shotgun (WGS) entry which is preliminary data.</text>
</comment>
<gene>
    <name evidence="2" type="ORF">NCTC12204_01398</name>
</gene>
<accession>A0A449E3E9</accession>
<evidence type="ECO:0000256" key="1">
    <source>
        <dbReference type="SAM" id="MobiDB-lite"/>
    </source>
</evidence>
<name>A0A449E3E9_ENTHR</name>
<evidence type="ECO:0000313" key="3">
    <source>
        <dbReference type="Proteomes" id="UP000352698"/>
    </source>
</evidence>
<organism evidence="2 3">
    <name type="scientific">Enterococcus hirae</name>
    <dbReference type="NCBI Taxonomy" id="1354"/>
    <lineage>
        <taxon>Bacteria</taxon>
        <taxon>Bacillati</taxon>
        <taxon>Bacillota</taxon>
        <taxon>Bacilli</taxon>
        <taxon>Lactobacillales</taxon>
        <taxon>Enterococcaceae</taxon>
        <taxon>Enterococcus</taxon>
    </lineage>
</organism>
<dbReference type="Proteomes" id="UP000352698">
    <property type="component" value="Unassembled WGS sequence"/>
</dbReference>
<dbReference type="AlphaFoldDB" id="A0A449E3E9"/>
<dbReference type="EMBL" id="CABEEP010000001">
    <property type="protein sequence ID" value="VTQ63974.1"/>
    <property type="molecule type" value="Genomic_DNA"/>
</dbReference>
<feature type="region of interest" description="Disordered" evidence="1">
    <location>
        <begin position="127"/>
        <end position="156"/>
    </location>
</feature>
<sequence length="156" mass="17959">MPKDNAELIKKEIELRSKIAGASAKENFYSTMTVRLERLKGMDRFNPSKRKEYRDIKKFIKTIEKRTKEASSNKEGYIQQLQELDKQLKQGTLRNFEQIRGKSKEEIAILPDSTHNMNRTPRAFEQIMGGSKSSVPLSHSTPNMDRPPALPPRVGR</sequence>
<protein>
    <submittedName>
        <fullName evidence="2">Uncharacterized protein</fullName>
    </submittedName>
</protein>
<proteinExistence type="predicted"/>
<evidence type="ECO:0000313" key="2">
    <source>
        <dbReference type="EMBL" id="VTQ63974.1"/>
    </source>
</evidence>
<dbReference type="RefSeq" id="WP_010737561.1">
    <property type="nucleotide sequence ID" value="NZ_CAACXU010000005.1"/>
</dbReference>
<reference evidence="2 3" key="1">
    <citation type="submission" date="2019-05" db="EMBL/GenBank/DDBJ databases">
        <authorList>
            <consortium name="Pathogen Informatics"/>
        </authorList>
    </citation>
    <scope>NUCLEOTIDE SEQUENCE [LARGE SCALE GENOMIC DNA]</scope>
    <source>
        <strain evidence="2 3">NCTC12204</strain>
    </source>
</reference>